<dbReference type="Proteomes" id="UP000029585">
    <property type="component" value="Unassembled WGS sequence"/>
</dbReference>
<dbReference type="InterPro" id="IPR052955">
    <property type="entry name" value="UPF0703_membrane_permease"/>
</dbReference>
<feature type="domain" description="DUF1980" evidence="3">
    <location>
        <begin position="14"/>
        <end position="92"/>
    </location>
</feature>
<dbReference type="Pfam" id="PF09323">
    <property type="entry name" value="DUF1980"/>
    <property type="match status" value="1"/>
</dbReference>
<dbReference type="PATRIC" id="fig|742738.3.peg.3135"/>
<reference evidence="5 6" key="1">
    <citation type="submission" date="2011-08" db="EMBL/GenBank/DDBJ databases">
        <title>The Genome Sequence of Clostridium orbiscindens 1_3_50AFAA.</title>
        <authorList>
            <consortium name="The Broad Institute Genome Sequencing Platform"/>
            <person name="Earl A."/>
            <person name="Ward D."/>
            <person name="Feldgarden M."/>
            <person name="Gevers D."/>
            <person name="Daigneault M."/>
            <person name="Strauss J."/>
            <person name="Allen-Vercoe E."/>
            <person name="Young S.K."/>
            <person name="Zeng Q."/>
            <person name="Gargeya S."/>
            <person name="Fitzgerald M."/>
            <person name="Haas B."/>
            <person name="Abouelleil A."/>
            <person name="Alvarado L."/>
            <person name="Arachchi H.M."/>
            <person name="Berlin A."/>
            <person name="Brown A."/>
            <person name="Chapman S.B."/>
            <person name="Chen Z."/>
            <person name="Dunbar C."/>
            <person name="Freedman E."/>
            <person name="Gearin G."/>
            <person name="Gellesch M."/>
            <person name="Goldberg J."/>
            <person name="Griggs A."/>
            <person name="Gujja S."/>
            <person name="Heiman D."/>
            <person name="Howarth C."/>
            <person name="Larson L."/>
            <person name="Lui A."/>
            <person name="MacDonald P.J.P."/>
            <person name="Montmayeur A."/>
            <person name="Murphy C."/>
            <person name="Neiman D."/>
            <person name="Pearson M."/>
            <person name="Priest M."/>
            <person name="Roberts A."/>
            <person name="Saif S."/>
            <person name="Shea T."/>
            <person name="Shenoy N."/>
            <person name="Sisk P."/>
            <person name="Stolte C."/>
            <person name="Sykes S."/>
            <person name="Wortman J."/>
            <person name="Nusbaum C."/>
            <person name="Birren B."/>
        </authorList>
    </citation>
    <scope>NUCLEOTIDE SEQUENCE [LARGE SCALE GENOMIC DNA]</scope>
    <source>
        <strain evidence="5 6">1_3_50AFAA</strain>
    </source>
</reference>
<dbReference type="PANTHER" id="PTHR40047:SF1">
    <property type="entry name" value="UPF0703 PROTEIN YCGQ"/>
    <property type="match status" value="1"/>
</dbReference>
<feature type="region of interest" description="Disordered" evidence="1">
    <location>
        <begin position="120"/>
        <end position="142"/>
    </location>
</feature>
<evidence type="ECO:0000259" key="4">
    <source>
        <dbReference type="Pfam" id="PF21537"/>
    </source>
</evidence>
<evidence type="ECO:0000313" key="5">
    <source>
        <dbReference type="EMBL" id="KGF54255.1"/>
    </source>
</evidence>
<evidence type="ECO:0008006" key="7">
    <source>
        <dbReference type="Google" id="ProtNLM"/>
    </source>
</evidence>
<keyword evidence="2" id="KW-0812">Transmembrane</keyword>
<dbReference type="eggNOG" id="COG3689">
    <property type="taxonomic scope" value="Bacteria"/>
</dbReference>
<evidence type="ECO:0000313" key="6">
    <source>
        <dbReference type="Proteomes" id="UP000029585"/>
    </source>
</evidence>
<feature type="transmembrane region" description="Helical" evidence="2">
    <location>
        <begin position="41"/>
        <end position="60"/>
    </location>
</feature>
<keyword evidence="2" id="KW-0472">Membrane</keyword>
<dbReference type="InterPro" id="IPR048447">
    <property type="entry name" value="DUF1980_C"/>
</dbReference>
<gene>
    <name evidence="5" type="ORF">HMPREF9460_03049</name>
</gene>
<dbReference type="PANTHER" id="PTHR40047">
    <property type="entry name" value="UPF0703 PROTEIN YCGQ"/>
    <property type="match status" value="1"/>
</dbReference>
<dbReference type="EMBL" id="ADLO01000092">
    <property type="protein sequence ID" value="KGF54255.1"/>
    <property type="molecule type" value="Genomic_DNA"/>
</dbReference>
<proteinExistence type="predicted"/>
<feature type="domain" description="DUF1980" evidence="4">
    <location>
        <begin position="164"/>
        <end position="285"/>
    </location>
</feature>
<comment type="caution">
    <text evidence="5">The sequence shown here is derived from an EMBL/GenBank/DDBJ whole genome shotgun (WGS) entry which is preliminary data.</text>
</comment>
<dbReference type="InterPro" id="IPR015402">
    <property type="entry name" value="DUF1980"/>
</dbReference>
<evidence type="ECO:0000259" key="3">
    <source>
        <dbReference type="Pfam" id="PF09323"/>
    </source>
</evidence>
<dbReference type="NCBIfam" id="TIGR03943">
    <property type="entry name" value="TIGR03943 family putative permease subunit"/>
    <property type="match status" value="1"/>
</dbReference>
<dbReference type="HOGENOM" id="CLU_070027_0_0_9"/>
<dbReference type="InterPro" id="IPR048493">
    <property type="entry name" value="DUF1980_N"/>
</dbReference>
<dbReference type="AlphaFoldDB" id="A0A096B5E7"/>
<sequence>MTKNCWNSQALAEISCYLAFAGAMLYLVRSGRYLSYVTPKLAPYLCFSAAVMVVWALSSLGRVFRIQYRKHIAHCFVLAIPLLLLLLPHDTVGLRDISDSAGLLNGSMVSGAAGGGGGIPATGSPIPSNQEDTEAEGPAQAEASADGYTTLDAYGAPLELHGYNSRQQTITVSNEEFYDWLCVFYTDIEQLEGFQVTMTGQVYKNTPVMADNEFVPARLVMACCVADLSPCGLFCTYGNVSELESDSWVTVTGILYGEQYKGQEEPRLRVTSVVPAKPIEGYIFPYS</sequence>
<evidence type="ECO:0000256" key="1">
    <source>
        <dbReference type="SAM" id="MobiDB-lite"/>
    </source>
</evidence>
<protein>
    <recommendedName>
        <fullName evidence="7">TIGR03943 family protein</fullName>
    </recommendedName>
</protein>
<dbReference type="Pfam" id="PF21537">
    <property type="entry name" value="DUF1980_C"/>
    <property type="match status" value="1"/>
</dbReference>
<feature type="transmembrane region" description="Helical" evidence="2">
    <location>
        <begin position="12"/>
        <end position="29"/>
    </location>
</feature>
<feature type="transmembrane region" description="Helical" evidence="2">
    <location>
        <begin position="72"/>
        <end position="89"/>
    </location>
</feature>
<name>A0A096B5E7_FLAPL</name>
<keyword evidence="6" id="KW-1185">Reference proteome</keyword>
<keyword evidence="2" id="KW-1133">Transmembrane helix</keyword>
<evidence type="ECO:0000256" key="2">
    <source>
        <dbReference type="SAM" id="Phobius"/>
    </source>
</evidence>
<organism evidence="5 6">
    <name type="scientific">Flavonifractor plautii 1_3_50AFAA</name>
    <dbReference type="NCBI Taxonomy" id="742738"/>
    <lineage>
        <taxon>Bacteria</taxon>
        <taxon>Bacillati</taxon>
        <taxon>Bacillota</taxon>
        <taxon>Clostridia</taxon>
        <taxon>Eubacteriales</taxon>
        <taxon>Oscillospiraceae</taxon>
        <taxon>Flavonifractor</taxon>
    </lineage>
</organism>
<accession>A0A096B5E7</accession>
<dbReference type="RefSeq" id="WP_009257694.1">
    <property type="nucleotide sequence ID" value="NZ_KN174164.1"/>
</dbReference>